<name>A0A7L4UP48_BALHA</name>
<evidence type="ECO:0000259" key="12">
    <source>
        <dbReference type="PROSITE" id="PS51177"/>
    </source>
</evidence>
<comment type="subunit">
    <text evidence="4">Homotrimer.</text>
</comment>
<organism evidence="13 14">
    <name type="scientific">Balneicella halophila</name>
    <dbReference type="NCBI Taxonomy" id="1537566"/>
    <lineage>
        <taxon>Bacteria</taxon>
        <taxon>Pseudomonadati</taxon>
        <taxon>Bacteroidota</taxon>
        <taxon>Bacteroidia</taxon>
        <taxon>Bacteroidales</taxon>
        <taxon>Balneicellaceae</taxon>
        <taxon>Balneicella</taxon>
    </lineage>
</organism>
<evidence type="ECO:0000256" key="2">
    <source>
        <dbReference type="ARBA" id="ARBA00002803"/>
    </source>
</evidence>
<dbReference type="InterPro" id="IPR001783">
    <property type="entry name" value="Lumazine-bd"/>
</dbReference>
<keyword evidence="14" id="KW-1185">Reference proteome</keyword>
<dbReference type="OrthoDB" id="9788537at2"/>
<dbReference type="FunFam" id="2.40.30.20:FF:000004">
    <property type="entry name" value="Riboflavin synthase, alpha subunit"/>
    <property type="match status" value="1"/>
</dbReference>
<feature type="repeat" description="Lumazine-binding" evidence="11">
    <location>
        <begin position="97"/>
        <end position="193"/>
    </location>
</feature>
<evidence type="ECO:0000256" key="8">
    <source>
        <dbReference type="ARBA" id="ARBA00022679"/>
    </source>
</evidence>
<feature type="repeat" description="Lumazine-binding" evidence="11">
    <location>
        <begin position="1"/>
        <end position="96"/>
    </location>
</feature>
<dbReference type="InterPro" id="IPR023366">
    <property type="entry name" value="ATP_synth_asu-like_sf"/>
</dbReference>
<comment type="function">
    <text evidence="2">Catalyzes the dismutation of two molecules of 6,7-dimethyl-8-ribityllumazine, resulting in the formation of riboflavin and 5-amino-6-(D-ribitylamino)uracil.</text>
</comment>
<evidence type="ECO:0000256" key="11">
    <source>
        <dbReference type="PROSITE-ProRule" id="PRU00524"/>
    </source>
</evidence>
<evidence type="ECO:0000313" key="14">
    <source>
        <dbReference type="Proteomes" id="UP000251835"/>
    </source>
</evidence>
<dbReference type="SUPFAM" id="SSF63380">
    <property type="entry name" value="Riboflavin synthase domain-like"/>
    <property type="match status" value="2"/>
</dbReference>
<evidence type="ECO:0000256" key="3">
    <source>
        <dbReference type="ARBA" id="ARBA00004887"/>
    </source>
</evidence>
<dbReference type="NCBIfam" id="NF009566">
    <property type="entry name" value="PRK13020.1"/>
    <property type="match status" value="1"/>
</dbReference>
<comment type="catalytic activity">
    <reaction evidence="1">
        <text>2 6,7-dimethyl-8-(1-D-ribityl)lumazine + H(+) = 5-amino-6-(D-ribitylamino)uracil + riboflavin</text>
        <dbReference type="Rhea" id="RHEA:20772"/>
        <dbReference type="ChEBI" id="CHEBI:15378"/>
        <dbReference type="ChEBI" id="CHEBI:15934"/>
        <dbReference type="ChEBI" id="CHEBI:57986"/>
        <dbReference type="ChEBI" id="CHEBI:58201"/>
        <dbReference type="EC" id="2.5.1.9"/>
    </reaction>
</comment>
<dbReference type="PANTHER" id="PTHR21098">
    <property type="entry name" value="RIBOFLAVIN SYNTHASE ALPHA CHAIN"/>
    <property type="match status" value="1"/>
</dbReference>
<dbReference type="PIRSF" id="PIRSF000498">
    <property type="entry name" value="Riboflavin_syn_A"/>
    <property type="match status" value="1"/>
</dbReference>
<dbReference type="PANTHER" id="PTHR21098:SF12">
    <property type="entry name" value="RIBOFLAVIN SYNTHASE"/>
    <property type="match status" value="1"/>
</dbReference>
<evidence type="ECO:0000256" key="7">
    <source>
        <dbReference type="ARBA" id="ARBA00022619"/>
    </source>
</evidence>
<dbReference type="CDD" id="cd00402">
    <property type="entry name" value="Riboflavin_synthase_like"/>
    <property type="match status" value="1"/>
</dbReference>
<proteinExistence type="predicted"/>
<protein>
    <recommendedName>
        <fullName evidence="6 10">Riboflavin synthase</fullName>
        <ecNumber evidence="5 10">2.5.1.9</ecNumber>
    </recommendedName>
</protein>
<evidence type="ECO:0000256" key="4">
    <source>
        <dbReference type="ARBA" id="ARBA00011233"/>
    </source>
</evidence>
<dbReference type="FunFam" id="2.40.30.20:FF:000003">
    <property type="entry name" value="Riboflavin synthase, alpha subunit"/>
    <property type="match status" value="1"/>
</dbReference>
<accession>A0A7L4UP48</accession>
<reference evidence="13 14" key="1">
    <citation type="submission" date="2018-05" db="EMBL/GenBank/DDBJ databases">
        <title>Genomic Encyclopedia of Type Strains, Phase IV (KMG-IV): sequencing the most valuable type-strain genomes for metagenomic binning, comparative biology and taxonomic classification.</title>
        <authorList>
            <person name="Goeker M."/>
        </authorList>
    </citation>
    <scope>NUCLEOTIDE SEQUENCE [LARGE SCALE GENOMIC DNA]</scope>
    <source>
        <strain evidence="13 14">DSM 28579</strain>
    </source>
</reference>
<evidence type="ECO:0000256" key="6">
    <source>
        <dbReference type="ARBA" id="ARBA00013950"/>
    </source>
</evidence>
<comment type="pathway">
    <text evidence="3">Cofactor biosynthesis; riboflavin biosynthesis; riboflavin from 2-hydroxy-3-oxobutyl phosphate and 5-amino-6-(D-ribitylamino)uracil: step 2/2.</text>
</comment>
<dbReference type="EC" id="2.5.1.9" evidence="5 10"/>
<keyword evidence="9" id="KW-0677">Repeat</keyword>
<evidence type="ECO:0000256" key="10">
    <source>
        <dbReference type="NCBIfam" id="TIGR00187"/>
    </source>
</evidence>
<feature type="domain" description="Lumazine-binding" evidence="12">
    <location>
        <begin position="97"/>
        <end position="193"/>
    </location>
</feature>
<dbReference type="RefSeq" id="WP_116496908.1">
    <property type="nucleotide sequence ID" value="NZ_QENZ01000005.1"/>
</dbReference>
<evidence type="ECO:0000313" key="13">
    <source>
        <dbReference type="EMBL" id="PVX50047.1"/>
    </source>
</evidence>
<dbReference type="InterPro" id="IPR026017">
    <property type="entry name" value="Lumazine-bd_dom"/>
</dbReference>
<dbReference type="NCBIfam" id="NF006767">
    <property type="entry name" value="PRK09289.1"/>
    <property type="match status" value="1"/>
</dbReference>
<dbReference type="PROSITE" id="PS51177">
    <property type="entry name" value="LUMAZINE_BIND"/>
    <property type="match status" value="2"/>
</dbReference>
<evidence type="ECO:0000256" key="1">
    <source>
        <dbReference type="ARBA" id="ARBA00000968"/>
    </source>
</evidence>
<evidence type="ECO:0000256" key="5">
    <source>
        <dbReference type="ARBA" id="ARBA00012827"/>
    </source>
</evidence>
<comment type="caution">
    <text evidence="13">The sequence shown here is derived from an EMBL/GenBank/DDBJ whole genome shotgun (WGS) entry which is preliminary data.</text>
</comment>
<sequence length="216" mass="23700">MFTGIIEEIGVIQSISRGTKSSRLTISANKVLHDLKYGDSVATDGVCLTVATIDGNTFTADVMAQTLRNSTLGDLTIGSRVNLERALQLSTRLGGHLVSGHIDCKAKITNIRHEDIARWVTVEVPQETMRYLIEKGSVAVDGISLTVATLEEQTFSVSTIPVTQEDTTLSKKKEGDWVNVEMDVLAKYTERLLGFKEKETTSSKVDMKFLSENGFL</sequence>
<dbReference type="AlphaFoldDB" id="A0A7L4UP48"/>
<dbReference type="EMBL" id="QENZ01000005">
    <property type="protein sequence ID" value="PVX50047.1"/>
    <property type="molecule type" value="Genomic_DNA"/>
</dbReference>
<keyword evidence="7" id="KW-0686">Riboflavin biosynthesis</keyword>
<keyword evidence="8" id="KW-0808">Transferase</keyword>
<gene>
    <name evidence="13" type="ORF">C7377_1695</name>
</gene>
<dbReference type="GO" id="GO:0004746">
    <property type="term" value="F:riboflavin synthase activity"/>
    <property type="evidence" value="ECO:0007669"/>
    <property type="project" value="UniProtKB-UniRule"/>
</dbReference>
<dbReference type="Pfam" id="PF00677">
    <property type="entry name" value="Lum_binding"/>
    <property type="match status" value="2"/>
</dbReference>
<dbReference type="NCBIfam" id="TIGR00187">
    <property type="entry name" value="ribE"/>
    <property type="match status" value="1"/>
</dbReference>
<dbReference type="InterPro" id="IPR017938">
    <property type="entry name" value="Riboflavin_synthase-like_b-brl"/>
</dbReference>
<dbReference type="Proteomes" id="UP000251835">
    <property type="component" value="Unassembled WGS sequence"/>
</dbReference>
<evidence type="ECO:0000256" key="9">
    <source>
        <dbReference type="ARBA" id="ARBA00022737"/>
    </source>
</evidence>
<dbReference type="GO" id="GO:0009231">
    <property type="term" value="P:riboflavin biosynthetic process"/>
    <property type="evidence" value="ECO:0007669"/>
    <property type="project" value="UniProtKB-KW"/>
</dbReference>
<feature type="domain" description="Lumazine-binding" evidence="12">
    <location>
        <begin position="1"/>
        <end position="96"/>
    </location>
</feature>
<dbReference type="Gene3D" id="2.40.30.20">
    <property type="match status" value="2"/>
</dbReference>